<evidence type="ECO:0000313" key="12">
    <source>
        <dbReference type="Proteomes" id="UP000719412"/>
    </source>
</evidence>
<dbReference type="AlphaFoldDB" id="A0A8J6HT16"/>
<dbReference type="InterPro" id="IPR043504">
    <property type="entry name" value="Peptidase_S1_PA_chymotrypsin"/>
</dbReference>
<dbReference type="SMART" id="SM00020">
    <property type="entry name" value="Tryp_SPc"/>
    <property type="match status" value="3"/>
</dbReference>
<dbReference type="Pfam" id="PF00084">
    <property type="entry name" value="Sushi"/>
    <property type="match status" value="2"/>
</dbReference>
<keyword evidence="2" id="KW-0964">Secreted</keyword>
<feature type="domain" description="Sushi" evidence="10">
    <location>
        <begin position="1"/>
        <end position="41"/>
    </location>
</feature>
<feature type="compositionally biased region" description="Low complexity" evidence="7">
    <location>
        <begin position="811"/>
        <end position="820"/>
    </location>
</feature>
<keyword evidence="8" id="KW-0472">Membrane</keyword>
<feature type="transmembrane region" description="Helical" evidence="8">
    <location>
        <begin position="56"/>
        <end position="80"/>
    </location>
</feature>
<name>A0A8J6HT16_TENMO</name>
<evidence type="ECO:0000256" key="7">
    <source>
        <dbReference type="SAM" id="MobiDB-lite"/>
    </source>
</evidence>
<dbReference type="GO" id="GO:0004252">
    <property type="term" value="F:serine-type endopeptidase activity"/>
    <property type="evidence" value="ECO:0007669"/>
    <property type="project" value="InterPro"/>
</dbReference>
<dbReference type="GO" id="GO:0005576">
    <property type="term" value="C:extracellular region"/>
    <property type="evidence" value="ECO:0007669"/>
    <property type="project" value="UniProtKB-SubCell"/>
</dbReference>
<dbReference type="SMART" id="SM00032">
    <property type="entry name" value="CCP"/>
    <property type="match status" value="3"/>
</dbReference>
<organism evidence="11 12">
    <name type="scientific">Tenebrio molitor</name>
    <name type="common">Yellow mealworm beetle</name>
    <dbReference type="NCBI Taxonomy" id="7067"/>
    <lineage>
        <taxon>Eukaryota</taxon>
        <taxon>Metazoa</taxon>
        <taxon>Ecdysozoa</taxon>
        <taxon>Arthropoda</taxon>
        <taxon>Hexapoda</taxon>
        <taxon>Insecta</taxon>
        <taxon>Pterygota</taxon>
        <taxon>Neoptera</taxon>
        <taxon>Endopterygota</taxon>
        <taxon>Coleoptera</taxon>
        <taxon>Polyphaga</taxon>
        <taxon>Cucujiformia</taxon>
        <taxon>Tenebrionidae</taxon>
        <taxon>Tenebrio</taxon>
    </lineage>
</organism>
<evidence type="ECO:0000256" key="6">
    <source>
        <dbReference type="PROSITE-ProRule" id="PRU00302"/>
    </source>
</evidence>
<protein>
    <submittedName>
        <fullName evidence="11">Uncharacterized protein</fullName>
    </submittedName>
</protein>
<dbReference type="SUPFAM" id="SSF57535">
    <property type="entry name" value="Complement control module/SCR domain"/>
    <property type="match status" value="2"/>
</dbReference>
<dbReference type="PRINTS" id="PR00722">
    <property type="entry name" value="CHYMOTRYPSIN"/>
</dbReference>
<dbReference type="PANTHER" id="PTHR24252:SF7">
    <property type="entry name" value="HYALIN"/>
    <property type="match status" value="1"/>
</dbReference>
<comment type="caution">
    <text evidence="6">Lacks conserved residue(s) required for the propagation of feature annotation.</text>
</comment>
<dbReference type="EMBL" id="JABDTM020013925">
    <property type="protein sequence ID" value="KAH0819703.1"/>
    <property type="molecule type" value="Genomic_DNA"/>
</dbReference>
<dbReference type="PROSITE" id="PS50923">
    <property type="entry name" value="SUSHI"/>
    <property type="match status" value="2"/>
</dbReference>
<dbReference type="CDD" id="cd00190">
    <property type="entry name" value="Tryp_SPc"/>
    <property type="match status" value="3"/>
</dbReference>
<dbReference type="InterPro" id="IPR001314">
    <property type="entry name" value="Peptidase_S1A"/>
</dbReference>
<reference evidence="11" key="2">
    <citation type="submission" date="2021-08" db="EMBL/GenBank/DDBJ databases">
        <authorList>
            <person name="Eriksson T."/>
        </authorList>
    </citation>
    <scope>NUCLEOTIDE SEQUENCE</scope>
    <source>
        <strain evidence="11">Stoneville</strain>
        <tissue evidence="11">Whole head</tissue>
    </source>
</reference>
<gene>
    <name evidence="11" type="ORF">GEV33_003088</name>
</gene>
<dbReference type="PROSITE" id="PS00134">
    <property type="entry name" value="TRYPSIN_HIS"/>
    <property type="match status" value="1"/>
</dbReference>
<evidence type="ECO:0000256" key="1">
    <source>
        <dbReference type="ARBA" id="ARBA00004613"/>
    </source>
</evidence>
<dbReference type="PANTHER" id="PTHR24252">
    <property type="entry name" value="ACROSIN-RELATED"/>
    <property type="match status" value="1"/>
</dbReference>
<feature type="domain" description="Peptidase S1" evidence="9">
    <location>
        <begin position="900"/>
        <end position="1160"/>
    </location>
</feature>
<dbReference type="InterPro" id="IPR000436">
    <property type="entry name" value="Sushi_SCR_CCP_dom"/>
</dbReference>
<keyword evidence="8" id="KW-0812">Transmembrane</keyword>
<evidence type="ECO:0000259" key="10">
    <source>
        <dbReference type="PROSITE" id="PS50923"/>
    </source>
</evidence>
<sequence length="1164" mass="128975">MLAPSGTVLQVTCRDTYTLDGDAALVCINARWTTEVGQCLNVPLITKMEDSTDIQLMFASMANGATVFLSVFQVAMILLIGKHSQILVFFITKGDYPWQVAIYNATDKELLCGGSLLNQRVILTAAHCITTERGKLLPAETYVVAVGKYYRTYNDPRDFKESQFSNIYKMFIPRQYKGEIQNYFGDIAILVTHKTFVLSARVQPVCVDWGFKYDNALFDPTRKIFGHVSGWGYTIEYKQPSEVLKELEVPLINYEQCIQELPEDYEKFMTDDKLCAGYLNSGTSVCRGDSGGGLVFKFGKRYYVTAVVSLSPQAPTANGGCDSQRYALYTQISHYIEEFIIDKEARYRSSGSIECDQDPNCEGVTTDKPVTLITTPSSQSRPTLPNGNCLLPDHPSSGQWSVFGGGSVHTPGMSVTSESILRIRCSQGYQLDGKELVLCNNGSWSSPIGQCLKTCPSLVSTKTITIVCTFKNNETSKCINPPHGTIAKHVCAPFYEDLALVKNPVRVCRNGTWDSKKPECVPVCGQKAVSAQTLIINGKKAEQASYPWHVGIYRTENRRLVCNGALISQRLILTSAHCITDRNGVLLPKRRFTVAVGKLYSQFNSTRDVEAQYSTVEDMFIPLEYTGVKNNFLADIGLIVVQNSFTLSRSVQPVCVDWVLAYDDVSLHNVKNITGWVSGWGYTVAGANPADQLRELKVPLIPRNKCNQDLPENFQHLFTHDKLCAGYLNSSTSLCDGDGGGALVVKHEGRYYVTGIVSASPVSSAEICDSQQYALFTKVAQYNSFISEKEAQFRPFGNADCNNDEDPSICEKPTTETPSKTEGHSTNTTKVTCFLKGKELENCIEPVEGTLAKYECATYYEDPQLAKNPINICLNGFWDQRQPNCVPVCGQKSVTAQTLIVNGNNVNKGDYPWHVAVYYGKNRRFMCGASLISQRLIITSAQCVTDQKGNVHPKNDFVVAAGKYYRLYNHSGESNDAQFSTVQEIFVPEFYTATSGNYFGDIAILVTSIPFVLSQKVQPVCVDWSLIYENDISNPSTNLTGYVTGWGFTSSDGASDLAKELKELKVPIINFNECFKKLPPDFTQFLTSDKLCAGYLNNGIAVCHGDSGGGLVVKFNSRYYITGIVSVSPRTNVGGCDIQQYALYTKISPYIDKFISRKQQQFRT</sequence>
<evidence type="ECO:0000313" key="11">
    <source>
        <dbReference type="EMBL" id="KAH0819703.1"/>
    </source>
</evidence>
<comment type="caution">
    <text evidence="11">The sequence shown here is derived from an EMBL/GenBank/DDBJ whole genome shotgun (WGS) entry which is preliminary data.</text>
</comment>
<feature type="domain" description="Sushi" evidence="10">
    <location>
        <begin position="387"/>
        <end position="453"/>
    </location>
</feature>
<evidence type="ECO:0000256" key="8">
    <source>
        <dbReference type="SAM" id="Phobius"/>
    </source>
</evidence>
<feature type="domain" description="Peptidase S1" evidence="9">
    <location>
        <begin position="535"/>
        <end position="791"/>
    </location>
</feature>
<evidence type="ECO:0000256" key="3">
    <source>
        <dbReference type="ARBA" id="ARBA00022729"/>
    </source>
</evidence>
<evidence type="ECO:0000259" key="9">
    <source>
        <dbReference type="PROSITE" id="PS50240"/>
    </source>
</evidence>
<dbReference type="SUPFAM" id="SSF50494">
    <property type="entry name" value="Trypsin-like serine proteases"/>
    <property type="match status" value="3"/>
</dbReference>
<reference evidence="11" key="1">
    <citation type="journal article" date="2020" name="J Insects Food Feed">
        <title>The yellow mealworm (Tenebrio molitor) genome: a resource for the emerging insects as food and feed industry.</title>
        <authorList>
            <person name="Eriksson T."/>
            <person name="Andere A."/>
            <person name="Kelstrup H."/>
            <person name="Emery V."/>
            <person name="Picard C."/>
        </authorList>
    </citation>
    <scope>NUCLEOTIDE SEQUENCE</scope>
    <source>
        <strain evidence="11">Stoneville</strain>
        <tissue evidence="11">Whole head</tissue>
    </source>
</reference>
<comment type="subcellular location">
    <subcellularLocation>
        <location evidence="1">Secreted</location>
    </subcellularLocation>
</comment>
<keyword evidence="4" id="KW-1015">Disulfide bond</keyword>
<dbReference type="Gene3D" id="2.10.70.10">
    <property type="entry name" value="Complement Module, domain 1"/>
    <property type="match status" value="2"/>
</dbReference>
<evidence type="ECO:0000256" key="2">
    <source>
        <dbReference type="ARBA" id="ARBA00022525"/>
    </source>
</evidence>
<dbReference type="GO" id="GO:0006508">
    <property type="term" value="P:proteolysis"/>
    <property type="evidence" value="ECO:0007669"/>
    <property type="project" value="InterPro"/>
</dbReference>
<evidence type="ECO:0000256" key="5">
    <source>
        <dbReference type="ARBA" id="ARBA00023180"/>
    </source>
</evidence>
<dbReference type="InterPro" id="IPR001254">
    <property type="entry name" value="Trypsin_dom"/>
</dbReference>
<dbReference type="CDD" id="cd00033">
    <property type="entry name" value="CCP"/>
    <property type="match status" value="2"/>
</dbReference>
<accession>A0A8J6HT16</accession>
<proteinExistence type="predicted"/>
<keyword evidence="3" id="KW-0732">Signal</keyword>
<keyword evidence="8" id="KW-1133">Transmembrane helix</keyword>
<evidence type="ECO:0000256" key="4">
    <source>
        <dbReference type="ARBA" id="ARBA00023157"/>
    </source>
</evidence>
<dbReference type="PROSITE" id="PS50240">
    <property type="entry name" value="TRYPSIN_DOM"/>
    <property type="match status" value="3"/>
</dbReference>
<dbReference type="InterPro" id="IPR018114">
    <property type="entry name" value="TRYPSIN_HIS"/>
</dbReference>
<dbReference type="Proteomes" id="UP000719412">
    <property type="component" value="Unassembled WGS sequence"/>
</dbReference>
<feature type="domain" description="Peptidase S1" evidence="9">
    <location>
        <begin position="79"/>
        <end position="345"/>
    </location>
</feature>
<dbReference type="InterPro" id="IPR009003">
    <property type="entry name" value="Peptidase_S1_PA"/>
</dbReference>
<keyword evidence="6" id="KW-0768">Sushi</keyword>
<dbReference type="InterPro" id="IPR035976">
    <property type="entry name" value="Sushi/SCR/CCP_sf"/>
</dbReference>
<feature type="region of interest" description="Disordered" evidence="7">
    <location>
        <begin position="804"/>
        <end position="823"/>
    </location>
</feature>
<dbReference type="FunFam" id="2.40.10.10:FF:000054">
    <property type="entry name" value="Complement C1r subcomponent"/>
    <property type="match status" value="1"/>
</dbReference>
<dbReference type="Pfam" id="PF00089">
    <property type="entry name" value="Trypsin"/>
    <property type="match status" value="3"/>
</dbReference>
<keyword evidence="5" id="KW-0325">Glycoprotein</keyword>
<dbReference type="Gene3D" id="2.40.10.10">
    <property type="entry name" value="Trypsin-like serine proteases"/>
    <property type="match status" value="4"/>
</dbReference>
<keyword evidence="12" id="KW-1185">Reference proteome</keyword>